<dbReference type="EMBL" id="HACA01012392">
    <property type="protein sequence ID" value="CDW29753.1"/>
    <property type="molecule type" value="Transcribed_RNA"/>
</dbReference>
<dbReference type="GO" id="GO:0006900">
    <property type="term" value="P:vesicle budding from membrane"/>
    <property type="evidence" value="ECO:0007669"/>
    <property type="project" value="TreeGrafter"/>
</dbReference>
<keyword evidence="5" id="KW-0653">Protein transport</keyword>
<keyword evidence="6" id="KW-0472">Membrane</keyword>
<name>A0A0K2TUN3_LEPSM</name>
<dbReference type="OrthoDB" id="441172at2759"/>
<reference evidence="8" key="1">
    <citation type="submission" date="2014-05" db="EMBL/GenBank/DDBJ databases">
        <authorList>
            <person name="Chronopoulou M."/>
        </authorList>
    </citation>
    <scope>NUCLEOTIDE SEQUENCE</scope>
    <source>
        <tissue evidence="8">Whole organism</tissue>
    </source>
</reference>
<dbReference type="Pfam" id="PF03357">
    <property type="entry name" value="Snf7"/>
    <property type="match status" value="1"/>
</dbReference>
<protein>
    <submittedName>
        <fullName evidence="8">Charged multivesicular body protein 6like [Xiphosphorus maculatus]</fullName>
    </submittedName>
</protein>
<dbReference type="PANTHER" id="PTHR22761:SF5">
    <property type="entry name" value="CHARGED MULTIVESICULAR BODY PROTEIN 6"/>
    <property type="match status" value="1"/>
</dbReference>
<dbReference type="Gene3D" id="6.10.140.1230">
    <property type="match status" value="1"/>
</dbReference>
<evidence type="ECO:0000256" key="2">
    <source>
        <dbReference type="ARBA" id="ARBA00006190"/>
    </source>
</evidence>
<accession>A0A0K2TUN3</accession>
<evidence type="ECO:0000256" key="6">
    <source>
        <dbReference type="ARBA" id="ARBA00023136"/>
    </source>
</evidence>
<dbReference type="GO" id="GO:0000815">
    <property type="term" value="C:ESCRT III complex"/>
    <property type="evidence" value="ECO:0007669"/>
    <property type="project" value="TreeGrafter"/>
</dbReference>
<evidence type="ECO:0000256" key="7">
    <source>
        <dbReference type="SAM" id="MobiDB-lite"/>
    </source>
</evidence>
<proteinExistence type="inferred from homology"/>
<keyword evidence="4" id="KW-0967">Endosome</keyword>
<evidence type="ECO:0000256" key="5">
    <source>
        <dbReference type="ARBA" id="ARBA00022927"/>
    </source>
</evidence>
<evidence type="ECO:0000256" key="4">
    <source>
        <dbReference type="ARBA" id="ARBA00022753"/>
    </source>
</evidence>
<comment type="similarity">
    <text evidence="2">Belongs to the SNF7 family.</text>
</comment>
<dbReference type="GO" id="GO:0005771">
    <property type="term" value="C:multivesicular body"/>
    <property type="evidence" value="ECO:0007669"/>
    <property type="project" value="TreeGrafter"/>
</dbReference>
<evidence type="ECO:0000313" key="8">
    <source>
        <dbReference type="EMBL" id="CDW29753.1"/>
    </source>
</evidence>
<feature type="region of interest" description="Disordered" evidence="7">
    <location>
        <begin position="167"/>
        <end position="208"/>
    </location>
</feature>
<dbReference type="GO" id="GO:0032511">
    <property type="term" value="P:late endosome to vacuole transport via multivesicular body sorting pathway"/>
    <property type="evidence" value="ECO:0007669"/>
    <property type="project" value="TreeGrafter"/>
</dbReference>
<evidence type="ECO:0000256" key="1">
    <source>
        <dbReference type="ARBA" id="ARBA00004608"/>
    </source>
</evidence>
<keyword evidence="3" id="KW-0813">Transport</keyword>
<dbReference type="GO" id="GO:0015031">
    <property type="term" value="P:protein transport"/>
    <property type="evidence" value="ECO:0007669"/>
    <property type="project" value="UniProtKB-KW"/>
</dbReference>
<organism evidence="8">
    <name type="scientific">Lepeophtheirus salmonis</name>
    <name type="common">Salmon louse</name>
    <name type="synonym">Caligus salmonis</name>
    <dbReference type="NCBI Taxonomy" id="72036"/>
    <lineage>
        <taxon>Eukaryota</taxon>
        <taxon>Metazoa</taxon>
        <taxon>Ecdysozoa</taxon>
        <taxon>Arthropoda</taxon>
        <taxon>Crustacea</taxon>
        <taxon>Multicrustacea</taxon>
        <taxon>Hexanauplia</taxon>
        <taxon>Copepoda</taxon>
        <taxon>Siphonostomatoida</taxon>
        <taxon>Caligidae</taxon>
        <taxon>Lepeophtheirus</taxon>
    </lineage>
</organism>
<dbReference type="InterPro" id="IPR005024">
    <property type="entry name" value="Snf7_fam"/>
</dbReference>
<evidence type="ECO:0000256" key="3">
    <source>
        <dbReference type="ARBA" id="ARBA00022448"/>
    </source>
</evidence>
<dbReference type="PANTHER" id="PTHR22761">
    <property type="entry name" value="CHARGED MULTIVESICULAR BODY PROTEIN"/>
    <property type="match status" value="1"/>
</dbReference>
<sequence>MGSFFSKKTSRITQHDAAILKLKKTRDQLKIQQKRINIVLENDRELAKKLIKEGKKDRARLLLRKKRYQEELLIKAEGQINNIEQLVQDLEFVQIEKQVIDGLKTGNDALKKANEMFSLEEIECLMDESRESIEKQKEIEELISGQLTEEDEEGVLEELNNLIAEEELEKEEEKGSTVPELPDVPNVPLPEAPKEKEKLSREKVALEA</sequence>
<dbReference type="AlphaFoldDB" id="A0A0K2TUN3"/>
<feature type="compositionally biased region" description="Basic and acidic residues" evidence="7">
    <location>
        <begin position="192"/>
        <end position="208"/>
    </location>
</feature>
<comment type="subcellular location">
    <subcellularLocation>
        <location evidence="1">Endosome membrane</location>
    </subcellularLocation>
</comment>